<evidence type="ECO:0000313" key="2">
    <source>
        <dbReference type="Proteomes" id="UP000245293"/>
    </source>
</evidence>
<evidence type="ECO:0000313" key="1">
    <source>
        <dbReference type="EMBL" id="PWG16621.1"/>
    </source>
</evidence>
<dbReference type="InterPro" id="IPR020349">
    <property type="entry name" value="Uncharacterised_14.7kDa"/>
</dbReference>
<dbReference type="EMBL" id="QETF01000011">
    <property type="protein sequence ID" value="PWG16621.1"/>
    <property type="molecule type" value="Genomic_DNA"/>
</dbReference>
<name>A0A2V1P276_9RHOB</name>
<dbReference type="Pfam" id="PF17267">
    <property type="entry name" value="DUF5333"/>
    <property type="match status" value="1"/>
</dbReference>
<sequence>MNPIPALALGLTLSATPLAAKPPLSEVPFITEGLIDTGIAYEISEVCDDIHARMLRGLGFLLSLERHALDIGYSRDEVDAYIDNKQEAERLEAIARARLADMGAVVGQPETYCDVGRREIAAGSQIGRLLR</sequence>
<gene>
    <name evidence="1" type="ORF">DFK10_10790</name>
</gene>
<comment type="caution">
    <text evidence="1">The sequence shown here is derived from an EMBL/GenBank/DDBJ whole genome shotgun (WGS) entry which is preliminary data.</text>
</comment>
<dbReference type="OrthoDB" id="7658992at2"/>
<dbReference type="RefSeq" id="WP_109389041.1">
    <property type="nucleotide sequence ID" value="NZ_QETF01000011.1"/>
</dbReference>
<reference evidence="2" key="1">
    <citation type="submission" date="2018-05" db="EMBL/GenBank/DDBJ databases">
        <authorList>
            <person name="Du Z."/>
            <person name="Wang X."/>
        </authorList>
    </citation>
    <scope>NUCLEOTIDE SEQUENCE [LARGE SCALE GENOMIC DNA]</scope>
    <source>
        <strain evidence="2">WDS4C29</strain>
    </source>
</reference>
<protein>
    <recommendedName>
        <fullName evidence="3">DUF5333 domain-containing protein</fullName>
    </recommendedName>
</protein>
<dbReference type="AlphaFoldDB" id="A0A2V1P276"/>
<accession>A0A2V1P276</accession>
<evidence type="ECO:0008006" key="3">
    <source>
        <dbReference type="Google" id="ProtNLM"/>
    </source>
</evidence>
<organism evidence="1 2">
    <name type="scientific">Salibaculum griseiflavum</name>
    <dbReference type="NCBI Taxonomy" id="1914409"/>
    <lineage>
        <taxon>Bacteria</taxon>
        <taxon>Pseudomonadati</taxon>
        <taxon>Pseudomonadota</taxon>
        <taxon>Alphaproteobacteria</taxon>
        <taxon>Rhodobacterales</taxon>
        <taxon>Roseobacteraceae</taxon>
        <taxon>Salibaculum</taxon>
    </lineage>
</organism>
<keyword evidence="2" id="KW-1185">Reference proteome</keyword>
<proteinExistence type="predicted"/>
<dbReference type="Proteomes" id="UP000245293">
    <property type="component" value="Unassembled WGS sequence"/>
</dbReference>